<dbReference type="SUPFAM" id="SSF49329">
    <property type="entry name" value="Cu,Zn superoxide dismutase-like"/>
    <property type="match status" value="1"/>
</dbReference>
<reference evidence="4" key="1">
    <citation type="submission" date="2020-02" db="EMBL/GenBank/DDBJ databases">
        <authorList>
            <person name="Meier V. D."/>
        </authorList>
    </citation>
    <scope>NUCLEOTIDE SEQUENCE</scope>
    <source>
        <strain evidence="4">AVDCRST_MAG88</strain>
    </source>
</reference>
<dbReference type="GO" id="GO:0004784">
    <property type="term" value="F:superoxide dismutase activity"/>
    <property type="evidence" value="ECO:0007669"/>
    <property type="project" value="UniProtKB-EC"/>
</dbReference>
<dbReference type="Pfam" id="PF00080">
    <property type="entry name" value="Sod_Cu"/>
    <property type="match status" value="1"/>
</dbReference>
<dbReference type="InterPro" id="IPR036423">
    <property type="entry name" value="SOD-like_Cu/Zn_dom_sf"/>
</dbReference>
<proteinExistence type="inferred from homology"/>
<evidence type="ECO:0000259" key="3">
    <source>
        <dbReference type="Pfam" id="PF00080"/>
    </source>
</evidence>
<feature type="signal peptide" evidence="2">
    <location>
        <begin position="1"/>
        <end position="24"/>
    </location>
</feature>
<dbReference type="InterPro" id="IPR001424">
    <property type="entry name" value="SOD_Cu_Zn_dom"/>
</dbReference>
<gene>
    <name evidence="4" type="ORF">AVDCRST_MAG88-2783</name>
</gene>
<feature type="non-terminal residue" evidence="4">
    <location>
        <position position="206"/>
    </location>
</feature>
<dbReference type="EMBL" id="CADCWM010000675">
    <property type="protein sequence ID" value="CAA9575583.1"/>
    <property type="molecule type" value="Genomic_DNA"/>
</dbReference>
<dbReference type="CDD" id="cd00305">
    <property type="entry name" value="Cu-Zn_Superoxide_Dismutase"/>
    <property type="match status" value="1"/>
</dbReference>
<feature type="domain" description="Superoxide dismutase copper/zinc binding" evidence="3">
    <location>
        <begin position="42"/>
        <end position="178"/>
    </location>
</feature>
<dbReference type="PANTHER" id="PTHR10003">
    <property type="entry name" value="SUPEROXIDE DISMUTASE CU-ZN -RELATED"/>
    <property type="match status" value="1"/>
</dbReference>
<feature type="chain" id="PRO_5026943287" evidence="2">
    <location>
        <begin position="25"/>
        <end position="206"/>
    </location>
</feature>
<protein>
    <submittedName>
        <fullName evidence="4">Superoxide dismutase [Cu-Zn]</fullName>
        <ecNumber evidence="4">1.15.1.1</ecNumber>
    </submittedName>
</protein>
<dbReference type="EC" id="1.15.1.1" evidence="4"/>
<keyword evidence="4" id="KW-0560">Oxidoreductase</keyword>
<dbReference type="InterPro" id="IPR024134">
    <property type="entry name" value="SOD_Cu/Zn_/chaperone"/>
</dbReference>
<evidence type="ECO:0000256" key="1">
    <source>
        <dbReference type="ARBA" id="ARBA00010457"/>
    </source>
</evidence>
<accession>A0A6J4VFA7</accession>
<dbReference type="GO" id="GO:0005507">
    <property type="term" value="F:copper ion binding"/>
    <property type="evidence" value="ECO:0007669"/>
    <property type="project" value="InterPro"/>
</dbReference>
<dbReference type="AlphaFoldDB" id="A0A6J4VFA7"/>
<organism evidence="4">
    <name type="scientific">uncultured Thermomicrobiales bacterium</name>
    <dbReference type="NCBI Taxonomy" id="1645740"/>
    <lineage>
        <taxon>Bacteria</taxon>
        <taxon>Pseudomonadati</taxon>
        <taxon>Thermomicrobiota</taxon>
        <taxon>Thermomicrobia</taxon>
        <taxon>Thermomicrobiales</taxon>
        <taxon>environmental samples</taxon>
    </lineage>
</organism>
<comment type="similarity">
    <text evidence="1">Belongs to the Cu-Zn superoxide dismutase family.</text>
</comment>
<keyword evidence="2" id="KW-0732">Signal</keyword>
<sequence length="206" mass="20648">MRRIMAILGFTLVALLTLTPLAGAQGERASGTLVDGTGRAIGNVRLEQRGDGVAVSVTFQGIDVVQPGEHGIHLHAVGRCDGPDFTTAGGHFNPTMKQHGLQNPQGAHGGDLPNLVVGPGSATQGGYAYQATATGVTLSPGPASLFDADGTALVIHANPDDHLTDPAGNSGPRVACAVLALSTPGMPNTGAGGAAIRWPSVLLLGA</sequence>
<name>A0A6J4VFA7_9BACT</name>
<evidence type="ECO:0000256" key="2">
    <source>
        <dbReference type="SAM" id="SignalP"/>
    </source>
</evidence>
<evidence type="ECO:0000313" key="4">
    <source>
        <dbReference type="EMBL" id="CAA9575583.1"/>
    </source>
</evidence>
<dbReference type="Gene3D" id="2.60.40.200">
    <property type="entry name" value="Superoxide dismutase, copper/zinc binding domain"/>
    <property type="match status" value="1"/>
</dbReference>